<evidence type="ECO:0000313" key="1">
    <source>
        <dbReference type="EMBL" id="PWK53380.1"/>
    </source>
</evidence>
<organism evidence="1 2">
    <name type="scientific">Pleionea mediterranea</name>
    <dbReference type="NCBI Taxonomy" id="523701"/>
    <lineage>
        <taxon>Bacteria</taxon>
        <taxon>Pseudomonadati</taxon>
        <taxon>Pseudomonadota</taxon>
        <taxon>Gammaproteobacteria</taxon>
        <taxon>Oceanospirillales</taxon>
        <taxon>Pleioneaceae</taxon>
        <taxon>Pleionea</taxon>
    </lineage>
</organism>
<dbReference type="PANTHER" id="PTHR42637:SF1">
    <property type="entry name" value="TRNA 2-(METHYLSULFANYL)-N(6)-ISOPENTENYLADENOSINE(37) HYDROXYLASE"/>
    <property type="match status" value="1"/>
</dbReference>
<accession>A0A316G0R1</accession>
<dbReference type="CDD" id="cd07910">
    <property type="entry name" value="MiaE"/>
    <property type="match status" value="1"/>
</dbReference>
<dbReference type="PIRSF" id="PIRSF020736">
    <property type="entry name" value="MiaE"/>
    <property type="match status" value="1"/>
</dbReference>
<dbReference type="Pfam" id="PF06175">
    <property type="entry name" value="MiaE"/>
    <property type="match status" value="1"/>
</dbReference>
<reference evidence="1 2" key="1">
    <citation type="submission" date="2018-05" db="EMBL/GenBank/DDBJ databases">
        <title>Genomic Encyclopedia of Type Strains, Phase IV (KMG-IV): sequencing the most valuable type-strain genomes for metagenomic binning, comparative biology and taxonomic classification.</title>
        <authorList>
            <person name="Goeker M."/>
        </authorList>
    </citation>
    <scope>NUCLEOTIDE SEQUENCE [LARGE SCALE GENOMIC DNA]</scope>
    <source>
        <strain evidence="1 2">DSM 25350</strain>
    </source>
</reference>
<sequence>MSLSVDISPVQQFLKCPTPDAWLGHALTQMDILLIDHARCEKKAASTALSLMFKFPERENLLHKLSRLAREELRHFEQVFDLMRERKIEYKHLSASRYAAKMREPVKLGEASALTDVLIIGAYIEARSCERFAALAPVVEPVDSILAKYYRFLLKSESRHFMDYLELAQEYSEHDIQPRVEFFGELEASLIQSPDTVFRFHSGVPA</sequence>
<dbReference type="AlphaFoldDB" id="A0A316G0R1"/>
<dbReference type="OrthoDB" id="9802518at2"/>
<name>A0A316G0R1_9GAMM</name>
<comment type="caution">
    <text evidence="1">The sequence shown here is derived from an EMBL/GenBank/DDBJ whole genome shotgun (WGS) entry which is preliminary data.</text>
</comment>
<keyword evidence="2" id="KW-1185">Reference proteome</keyword>
<dbReference type="PANTHER" id="PTHR42637">
    <property type="entry name" value="TRNA-(MS[2]IO[6]A)-HYDROXYLASE"/>
    <property type="match status" value="1"/>
</dbReference>
<dbReference type="Proteomes" id="UP000245790">
    <property type="component" value="Unassembled WGS sequence"/>
</dbReference>
<dbReference type="GO" id="GO:0006400">
    <property type="term" value="P:tRNA modification"/>
    <property type="evidence" value="ECO:0007669"/>
    <property type="project" value="InterPro"/>
</dbReference>
<dbReference type="EMBL" id="QGGU01000003">
    <property type="protein sequence ID" value="PWK53380.1"/>
    <property type="molecule type" value="Genomic_DNA"/>
</dbReference>
<dbReference type="Gene3D" id="1.20.1260.10">
    <property type="match status" value="1"/>
</dbReference>
<dbReference type="InterPro" id="IPR009078">
    <property type="entry name" value="Ferritin-like_SF"/>
</dbReference>
<dbReference type="GO" id="GO:0045301">
    <property type="term" value="F:tRNA 2-(methylsulfanyl)-N(6)-isopentenyladenosine(37) hydroxylase activity"/>
    <property type="evidence" value="ECO:0007669"/>
    <property type="project" value="InterPro"/>
</dbReference>
<proteinExistence type="predicted"/>
<dbReference type="InterPro" id="IPR012347">
    <property type="entry name" value="Ferritin-like"/>
</dbReference>
<protein>
    <submittedName>
        <fullName evidence="1">tRNA-(Ms[2]io[6]A)-hydroxylase</fullName>
    </submittedName>
</protein>
<dbReference type="RefSeq" id="WP_109762592.1">
    <property type="nucleotide sequence ID" value="NZ_QGGU01000003.1"/>
</dbReference>
<dbReference type="SUPFAM" id="SSF47240">
    <property type="entry name" value="Ferritin-like"/>
    <property type="match status" value="1"/>
</dbReference>
<gene>
    <name evidence="1" type="ORF">C8D97_103207</name>
</gene>
<evidence type="ECO:0000313" key="2">
    <source>
        <dbReference type="Proteomes" id="UP000245790"/>
    </source>
</evidence>
<dbReference type="InterPro" id="IPR010386">
    <property type="entry name" value="tRNA-Hydrxlase_MiaE"/>
</dbReference>